<protein>
    <submittedName>
        <fullName evidence="1">Swr complex subunit</fullName>
    </submittedName>
</protein>
<dbReference type="EMBL" id="JAMZIH010005689">
    <property type="protein sequence ID" value="KAJ1674784.1"/>
    <property type="molecule type" value="Genomic_DNA"/>
</dbReference>
<reference evidence="1" key="1">
    <citation type="submission" date="2022-06" db="EMBL/GenBank/DDBJ databases">
        <title>Phylogenomic reconstructions and comparative analyses of Kickxellomycotina fungi.</title>
        <authorList>
            <person name="Reynolds N.K."/>
            <person name="Stajich J.E."/>
            <person name="Barry K."/>
            <person name="Grigoriev I.V."/>
            <person name="Crous P."/>
            <person name="Smith M.E."/>
        </authorList>
    </citation>
    <scope>NUCLEOTIDE SEQUENCE</scope>
    <source>
        <strain evidence="1">RSA 2271</strain>
    </source>
</reference>
<comment type="caution">
    <text evidence="1">The sequence shown here is derived from an EMBL/GenBank/DDBJ whole genome shotgun (WGS) entry which is preliminary data.</text>
</comment>
<accession>A0ACC1HLI8</accession>
<gene>
    <name evidence="1" type="primary">SWC4</name>
    <name evidence="1" type="ORF">EV182_002569</name>
</gene>
<evidence type="ECO:0000313" key="2">
    <source>
        <dbReference type="Proteomes" id="UP001145114"/>
    </source>
</evidence>
<keyword evidence="2" id="KW-1185">Reference proteome</keyword>
<name>A0ACC1HLI8_9FUNG</name>
<dbReference type="Proteomes" id="UP001145114">
    <property type="component" value="Unassembled WGS sequence"/>
</dbReference>
<sequence>MLQSTRRRHVHAWLSRPAESLTVNASGAVDYLYAKYNVKLSIERYTDEEYQVYLQDDDWTKEETDYLFDLCEKYELRFIVVHDRYMFKSSESKQRSIEDLKDRYYMVMRKLTEARNSSGSDREQEGPDKAFKTGVSPDVFVFDKDKEKERKRQLEVLFNRTKEEVEEEEMLIYEARRIEANQRRLARERESLLRNHTMFEETTPRTVTVNLGGTEHSEVRAKQKVAAAAANKRESVDADSKSAARGTTPSTPGSGLTKQKLVFSTVESGSLTFAIEKHLVQPRLASVELQDGSTVTIAKRDVKLGPGVYLRSDKIRPMPKNKLESIRAVLDNLNVTCSAGVWPRPVMPTAAVCDKFDELQTQVINYIDLKRQIERIESENKVLQQKKAHLMQQFRSRDEAEALLAKADIKPIVEELEREGSVGPVGPGSGPTRMAMHVGSGQPSRMLHGDVDKAAEYG</sequence>
<proteinExistence type="predicted"/>
<evidence type="ECO:0000313" key="1">
    <source>
        <dbReference type="EMBL" id="KAJ1674784.1"/>
    </source>
</evidence>
<feature type="non-terminal residue" evidence="1">
    <location>
        <position position="458"/>
    </location>
</feature>
<organism evidence="1 2">
    <name type="scientific">Spiromyces aspiralis</name>
    <dbReference type="NCBI Taxonomy" id="68401"/>
    <lineage>
        <taxon>Eukaryota</taxon>
        <taxon>Fungi</taxon>
        <taxon>Fungi incertae sedis</taxon>
        <taxon>Zoopagomycota</taxon>
        <taxon>Kickxellomycotina</taxon>
        <taxon>Kickxellomycetes</taxon>
        <taxon>Kickxellales</taxon>
        <taxon>Kickxellaceae</taxon>
        <taxon>Spiromyces</taxon>
    </lineage>
</organism>